<dbReference type="EMBL" id="CM026429">
    <property type="protein sequence ID" value="KAG0564429.1"/>
    <property type="molecule type" value="Genomic_DNA"/>
</dbReference>
<feature type="chain" id="PRO_5036274481" description="SCP domain-containing protein" evidence="3">
    <location>
        <begin position="21"/>
        <end position="164"/>
    </location>
</feature>
<reference evidence="5" key="1">
    <citation type="submission" date="2020-06" db="EMBL/GenBank/DDBJ databases">
        <title>WGS assembly of Ceratodon purpureus strain R40.</title>
        <authorList>
            <person name="Carey S.B."/>
            <person name="Jenkins J."/>
            <person name="Shu S."/>
            <person name="Lovell J.T."/>
            <person name="Sreedasyam A."/>
            <person name="Maumus F."/>
            <person name="Tiley G.P."/>
            <person name="Fernandez-Pozo N."/>
            <person name="Barry K."/>
            <person name="Chen C."/>
            <person name="Wang M."/>
            <person name="Lipzen A."/>
            <person name="Daum C."/>
            <person name="Saski C.A."/>
            <person name="Payton A.C."/>
            <person name="Mcbreen J.C."/>
            <person name="Conrad R.E."/>
            <person name="Kollar L.M."/>
            <person name="Olsson S."/>
            <person name="Huttunen S."/>
            <person name="Landis J.B."/>
            <person name="Wickett N.J."/>
            <person name="Johnson M.G."/>
            <person name="Rensing S.A."/>
            <person name="Grimwood J."/>
            <person name="Schmutz J."/>
            <person name="Mcdaniel S.F."/>
        </authorList>
    </citation>
    <scope>NUCLEOTIDE SEQUENCE</scope>
    <source>
        <strain evidence="5">R40</strain>
    </source>
</reference>
<feature type="signal peptide" evidence="3">
    <location>
        <begin position="1"/>
        <end position="20"/>
    </location>
</feature>
<dbReference type="FunFam" id="3.40.33.10:FF:000004">
    <property type="entry name" value="CAP, cysteine-rich secretory protein, antigen 5"/>
    <property type="match status" value="1"/>
</dbReference>
<dbReference type="Gene3D" id="3.40.33.10">
    <property type="entry name" value="CAP"/>
    <property type="match status" value="1"/>
</dbReference>
<gene>
    <name evidence="5" type="ORF">KC19_8G109400</name>
    <name evidence="6" type="ORF">KC19_8G109600</name>
</gene>
<proteinExistence type="predicted"/>
<evidence type="ECO:0000259" key="4">
    <source>
        <dbReference type="SMART" id="SM00198"/>
    </source>
</evidence>
<dbReference type="PANTHER" id="PTHR10334">
    <property type="entry name" value="CYSTEINE-RICH SECRETORY PROTEIN-RELATED"/>
    <property type="match status" value="1"/>
</dbReference>
<dbReference type="PROSITE" id="PS01009">
    <property type="entry name" value="CRISP_1"/>
    <property type="match status" value="1"/>
</dbReference>
<feature type="domain" description="SCP" evidence="4">
    <location>
        <begin position="27"/>
        <end position="160"/>
    </location>
</feature>
<evidence type="ECO:0000313" key="7">
    <source>
        <dbReference type="Proteomes" id="UP000822688"/>
    </source>
</evidence>
<dbReference type="InterPro" id="IPR002413">
    <property type="entry name" value="V5_allergen-like"/>
</dbReference>
<comment type="function">
    <text evidence="1">Probably involved in the defense reaction of plants against pathogens.</text>
</comment>
<evidence type="ECO:0000313" key="6">
    <source>
        <dbReference type="EMBL" id="KAG0564430.1"/>
    </source>
</evidence>
<dbReference type="InterPro" id="IPR035940">
    <property type="entry name" value="CAP_sf"/>
</dbReference>
<dbReference type="SMART" id="SM00198">
    <property type="entry name" value="SCP"/>
    <property type="match status" value="1"/>
</dbReference>
<dbReference type="EMBL" id="CM026429">
    <property type="protein sequence ID" value="KAG0564430.1"/>
    <property type="molecule type" value="Genomic_DNA"/>
</dbReference>
<dbReference type="PRINTS" id="PR00837">
    <property type="entry name" value="V5TPXLIKE"/>
</dbReference>
<name>A0A8T0H228_CERPU</name>
<sequence length="164" mass="17938">MASFIYFLVAVLTVLAVANAQLPTDANSPQAFLTPHNAARSKVGVPPLKWSTTLAQYALNYANSQRSKCIPLTHSKGPYGENLFWGKGKPYTPNDAVTSWVDEGKDYKYSTNSCNAGKVCGHYTQVVWKKTTEVGCASVLCNDNAVYIICSYNPPGNYVGERPY</sequence>
<keyword evidence="2" id="KW-0611">Plant defense</keyword>
<dbReference type="PRINTS" id="PR00838">
    <property type="entry name" value="V5ALLERGEN"/>
</dbReference>
<dbReference type="InterPro" id="IPR001283">
    <property type="entry name" value="CRISP-related"/>
</dbReference>
<dbReference type="OrthoDB" id="337038at2759"/>
<dbReference type="InterPro" id="IPR018244">
    <property type="entry name" value="Allrgn_V5/Tpx1_CS"/>
</dbReference>
<organism evidence="5 7">
    <name type="scientific">Ceratodon purpureus</name>
    <name type="common">Fire moss</name>
    <name type="synonym">Dicranum purpureum</name>
    <dbReference type="NCBI Taxonomy" id="3225"/>
    <lineage>
        <taxon>Eukaryota</taxon>
        <taxon>Viridiplantae</taxon>
        <taxon>Streptophyta</taxon>
        <taxon>Embryophyta</taxon>
        <taxon>Bryophyta</taxon>
        <taxon>Bryophytina</taxon>
        <taxon>Bryopsida</taxon>
        <taxon>Dicranidae</taxon>
        <taxon>Pseudoditrichales</taxon>
        <taxon>Ditrichaceae</taxon>
        <taxon>Ceratodon</taxon>
    </lineage>
</organism>
<evidence type="ECO:0000313" key="5">
    <source>
        <dbReference type="EMBL" id="KAG0564429.1"/>
    </source>
</evidence>
<accession>A0A8T0H228</accession>
<evidence type="ECO:0000256" key="2">
    <source>
        <dbReference type="ARBA" id="ARBA00023265"/>
    </source>
</evidence>
<dbReference type="Proteomes" id="UP000822688">
    <property type="component" value="Chromosome 8"/>
</dbReference>
<comment type="caution">
    <text evidence="5">The sequence shown here is derived from an EMBL/GenBank/DDBJ whole genome shotgun (WGS) entry which is preliminary data.</text>
</comment>
<dbReference type="Pfam" id="PF00188">
    <property type="entry name" value="CAP"/>
    <property type="match status" value="1"/>
</dbReference>
<dbReference type="PROSITE" id="PS01010">
    <property type="entry name" value="CRISP_2"/>
    <property type="match status" value="1"/>
</dbReference>
<keyword evidence="2" id="KW-0568">Pathogenesis-related protein</keyword>
<keyword evidence="7" id="KW-1185">Reference proteome</keyword>
<dbReference type="GO" id="GO:0005576">
    <property type="term" value="C:extracellular region"/>
    <property type="evidence" value="ECO:0007669"/>
    <property type="project" value="InterPro"/>
</dbReference>
<evidence type="ECO:0000256" key="3">
    <source>
        <dbReference type="SAM" id="SignalP"/>
    </source>
</evidence>
<dbReference type="CDD" id="cd05381">
    <property type="entry name" value="CAP_PR-1"/>
    <property type="match status" value="1"/>
</dbReference>
<keyword evidence="3" id="KW-0732">Signal</keyword>
<dbReference type="AlphaFoldDB" id="A0A8T0H228"/>
<dbReference type="InterPro" id="IPR014044">
    <property type="entry name" value="CAP_dom"/>
</dbReference>
<evidence type="ECO:0000256" key="1">
    <source>
        <dbReference type="ARBA" id="ARBA00003143"/>
    </source>
</evidence>
<protein>
    <recommendedName>
        <fullName evidence="4">SCP domain-containing protein</fullName>
    </recommendedName>
</protein>
<dbReference type="SUPFAM" id="SSF55797">
    <property type="entry name" value="PR-1-like"/>
    <property type="match status" value="1"/>
</dbReference>